<dbReference type="Gene3D" id="1.10.533.10">
    <property type="entry name" value="Death Domain, Fas"/>
    <property type="match status" value="1"/>
</dbReference>
<feature type="region of interest" description="Disordered" evidence="9">
    <location>
        <begin position="139"/>
        <end position="185"/>
    </location>
</feature>
<dbReference type="GO" id="GO:0042981">
    <property type="term" value="P:regulation of apoptotic process"/>
    <property type="evidence" value="ECO:0007669"/>
    <property type="project" value="InterPro"/>
</dbReference>
<evidence type="ECO:0000256" key="6">
    <source>
        <dbReference type="ARBA" id="ARBA00023145"/>
    </source>
</evidence>
<evidence type="ECO:0000256" key="2">
    <source>
        <dbReference type="ARBA" id="ARBA00022670"/>
    </source>
</evidence>
<sequence length="442" mass="49487">MDEIHKSALKRTRVALVEDLDVDHIYDHLLSEEIFTSLMLEYIKGERNRIDKTRRLLDDLPRRGPLAYKKFLICLRKCEYGFLADKIEHNENQIRKDKGLVSTHVEQPKSEENSAMHISSSFQSLSNVVSAGGDMNFPSSATSSVSQPTSSRSPSESSSLEMASLSTSEPSSSSQSNGKEIHSYRMNSNPRGLALIINNKKFKDMQERLGTEKDGDRLKVMFHTMGCGVKMINDATLTEMKRHLREFATHEDLDKVDCLFVVLLSHGKENGGVCGTDGHDISGQEIMEIFSAQNCPAMINKPKMFIINACRGERDGSSIPIGSQGASGNVHTDHVEREVNPVGRTASTAPTLPLPQRVVNHQDMIAAYSTFPGHVAYRNTADGSWFIQDLVKVFTEHWHEEHILDLLTQVNQAVSKREDEDFAQIPFPSSSLTKKWYLNPPL</sequence>
<dbReference type="AlphaFoldDB" id="A0AA88YGP0"/>
<dbReference type="InterPro" id="IPR002398">
    <property type="entry name" value="Pept_C14"/>
</dbReference>
<dbReference type="PIRSF" id="PIRSF038001">
    <property type="entry name" value="Caspase_ICE"/>
    <property type="match status" value="1"/>
</dbReference>
<evidence type="ECO:0000256" key="8">
    <source>
        <dbReference type="RuleBase" id="RU003971"/>
    </source>
</evidence>
<evidence type="ECO:0000256" key="4">
    <source>
        <dbReference type="ARBA" id="ARBA00022801"/>
    </source>
</evidence>
<dbReference type="PANTHER" id="PTHR47901:SF8">
    <property type="entry name" value="CASPASE-3"/>
    <property type="match status" value="1"/>
</dbReference>
<evidence type="ECO:0000313" key="13">
    <source>
        <dbReference type="EMBL" id="KAK3104537.1"/>
    </source>
</evidence>
<dbReference type="CDD" id="cd01671">
    <property type="entry name" value="CARD"/>
    <property type="match status" value="1"/>
</dbReference>
<keyword evidence="6" id="KW-0865">Zymogen</keyword>
<keyword evidence="3" id="KW-0053">Apoptosis</keyword>
<feature type="active site" evidence="7">
    <location>
        <position position="310"/>
    </location>
</feature>
<dbReference type="InterPro" id="IPR001309">
    <property type="entry name" value="Pept_C14_p20"/>
</dbReference>
<comment type="caution">
    <text evidence="13">The sequence shown here is derived from an EMBL/GenBank/DDBJ whole genome shotgun (WGS) entry which is preliminary data.</text>
</comment>
<dbReference type="InterPro" id="IPR015917">
    <property type="entry name" value="Pept_C14A"/>
</dbReference>
<dbReference type="SUPFAM" id="SSF52129">
    <property type="entry name" value="Caspase-like"/>
    <property type="match status" value="1"/>
</dbReference>
<dbReference type="InterPro" id="IPR011600">
    <property type="entry name" value="Pept_C14_caspase"/>
</dbReference>
<dbReference type="SMART" id="SM00114">
    <property type="entry name" value="CARD"/>
    <property type="match status" value="1"/>
</dbReference>
<dbReference type="Pfam" id="PF00656">
    <property type="entry name" value="Peptidase_C14"/>
    <property type="match status" value="1"/>
</dbReference>
<evidence type="ECO:0000259" key="10">
    <source>
        <dbReference type="PROSITE" id="PS50207"/>
    </source>
</evidence>
<dbReference type="GO" id="GO:0004197">
    <property type="term" value="F:cysteine-type endopeptidase activity"/>
    <property type="evidence" value="ECO:0007669"/>
    <property type="project" value="InterPro"/>
</dbReference>
<organism evidence="13 14">
    <name type="scientific">Pinctada imbricata</name>
    <name type="common">Atlantic pearl-oyster</name>
    <name type="synonym">Pinctada martensii</name>
    <dbReference type="NCBI Taxonomy" id="66713"/>
    <lineage>
        <taxon>Eukaryota</taxon>
        <taxon>Metazoa</taxon>
        <taxon>Spiralia</taxon>
        <taxon>Lophotrochozoa</taxon>
        <taxon>Mollusca</taxon>
        <taxon>Bivalvia</taxon>
        <taxon>Autobranchia</taxon>
        <taxon>Pteriomorphia</taxon>
        <taxon>Pterioida</taxon>
        <taxon>Pterioidea</taxon>
        <taxon>Pteriidae</taxon>
        <taxon>Pinctada</taxon>
    </lineage>
</organism>
<evidence type="ECO:0000256" key="3">
    <source>
        <dbReference type="ARBA" id="ARBA00022703"/>
    </source>
</evidence>
<feature type="compositionally biased region" description="Low complexity" evidence="9">
    <location>
        <begin position="139"/>
        <end position="176"/>
    </location>
</feature>
<accession>A0AA88YGP0</accession>
<keyword evidence="5" id="KW-0788">Thiol protease</keyword>
<dbReference type="InterPro" id="IPR002138">
    <property type="entry name" value="Pept_C14_p10"/>
</dbReference>
<feature type="active site" evidence="7">
    <location>
        <position position="266"/>
    </location>
</feature>
<feature type="region of interest" description="Disordered" evidence="9">
    <location>
        <begin position="98"/>
        <end position="118"/>
    </location>
</feature>
<dbReference type="GO" id="GO:0006508">
    <property type="term" value="P:proteolysis"/>
    <property type="evidence" value="ECO:0007669"/>
    <property type="project" value="UniProtKB-KW"/>
</dbReference>
<dbReference type="PRINTS" id="PR00376">
    <property type="entry name" value="IL1BCENZYME"/>
</dbReference>
<evidence type="ECO:0000256" key="5">
    <source>
        <dbReference type="ARBA" id="ARBA00022807"/>
    </source>
</evidence>
<evidence type="ECO:0000259" key="12">
    <source>
        <dbReference type="PROSITE" id="PS50209"/>
    </source>
</evidence>
<evidence type="ECO:0000256" key="7">
    <source>
        <dbReference type="PIRSR" id="PIRSR038001-1"/>
    </source>
</evidence>
<evidence type="ECO:0000259" key="11">
    <source>
        <dbReference type="PROSITE" id="PS50208"/>
    </source>
</evidence>
<evidence type="ECO:0000256" key="9">
    <source>
        <dbReference type="SAM" id="MobiDB-lite"/>
    </source>
</evidence>
<comment type="similarity">
    <text evidence="1 8">Belongs to the peptidase C14A family.</text>
</comment>
<proteinExistence type="inferred from homology"/>
<name>A0AA88YGP0_PINIB</name>
<dbReference type="SMART" id="SM00115">
    <property type="entry name" value="CASc"/>
    <property type="match status" value="1"/>
</dbReference>
<keyword evidence="2" id="KW-0645">Protease</keyword>
<dbReference type="SUPFAM" id="SSF47986">
    <property type="entry name" value="DEATH domain"/>
    <property type="match status" value="1"/>
</dbReference>
<dbReference type="GO" id="GO:0006915">
    <property type="term" value="P:apoptotic process"/>
    <property type="evidence" value="ECO:0007669"/>
    <property type="project" value="UniProtKB-KW"/>
</dbReference>
<dbReference type="PANTHER" id="PTHR47901">
    <property type="entry name" value="CASPASE RECRUITMENT DOMAIN-CONTAINING PROTEIN 18"/>
    <property type="match status" value="1"/>
</dbReference>
<dbReference type="Proteomes" id="UP001186944">
    <property type="component" value="Unassembled WGS sequence"/>
</dbReference>
<keyword evidence="14" id="KW-1185">Reference proteome</keyword>
<protein>
    <recommendedName>
        <fullName evidence="15">Caspase-2</fullName>
    </recommendedName>
</protein>
<gene>
    <name evidence="13" type="ORF">FSP39_004519</name>
</gene>
<dbReference type="Pfam" id="PF00619">
    <property type="entry name" value="CARD"/>
    <property type="match status" value="1"/>
</dbReference>
<feature type="domain" description="CARD" evidence="12">
    <location>
        <begin position="1"/>
        <end position="90"/>
    </location>
</feature>
<dbReference type="PROSITE" id="PS50207">
    <property type="entry name" value="CASPASE_P10"/>
    <property type="match status" value="1"/>
</dbReference>
<evidence type="ECO:0008006" key="15">
    <source>
        <dbReference type="Google" id="ProtNLM"/>
    </source>
</evidence>
<dbReference type="PROSITE" id="PS50209">
    <property type="entry name" value="CARD"/>
    <property type="match status" value="1"/>
</dbReference>
<evidence type="ECO:0000256" key="1">
    <source>
        <dbReference type="ARBA" id="ARBA00010134"/>
    </source>
</evidence>
<evidence type="ECO:0000313" key="14">
    <source>
        <dbReference type="Proteomes" id="UP001186944"/>
    </source>
</evidence>
<dbReference type="Gene3D" id="3.40.50.1460">
    <property type="match status" value="1"/>
</dbReference>
<dbReference type="InterPro" id="IPR029030">
    <property type="entry name" value="Caspase-like_dom_sf"/>
</dbReference>
<feature type="domain" description="Caspase family p20" evidence="11">
    <location>
        <begin position="190"/>
        <end position="314"/>
    </location>
</feature>
<feature type="domain" description="Caspase family p10" evidence="10">
    <location>
        <begin position="354"/>
        <end position="440"/>
    </location>
</feature>
<keyword evidence="4" id="KW-0378">Hydrolase</keyword>
<dbReference type="PROSITE" id="PS50208">
    <property type="entry name" value="CASPASE_P20"/>
    <property type="match status" value="1"/>
</dbReference>
<dbReference type="CDD" id="cd00032">
    <property type="entry name" value="CASc"/>
    <property type="match status" value="1"/>
</dbReference>
<reference evidence="13" key="1">
    <citation type="submission" date="2019-08" db="EMBL/GenBank/DDBJ databases">
        <title>The improved chromosome-level genome for the pearl oyster Pinctada fucata martensii using PacBio sequencing and Hi-C.</title>
        <authorList>
            <person name="Zheng Z."/>
        </authorList>
    </citation>
    <scope>NUCLEOTIDE SEQUENCE</scope>
    <source>
        <strain evidence="13">ZZ-2019</strain>
        <tissue evidence="13">Adductor muscle</tissue>
    </source>
</reference>
<dbReference type="InterPro" id="IPR011029">
    <property type="entry name" value="DEATH-like_dom_sf"/>
</dbReference>
<dbReference type="EMBL" id="VSWD01000004">
    <property type="protein sequence ID" value="KAK3104537.1"/>
    <property type="molecule type" value="Genomic_DNA"/>
</dbReference>
<dbReference type="InterPro" id="IPR001315">
    <property type="entry name" value="CARD"/>
</dbReference>